<gene>
    <name evidence="3" type="ORF">LPC04_11525</name>
</gene>
<organism evidence="3 4">
    <name type="scientific">Scleromatobacter humisilvae</name>
    <dbReference type="NCBI Taxonomy" id="2897159"/>
    <lineage>
        <taxon>Bacteria</taxon>
        <taxon>Pseudomonadati</taxon>
        <taxon>Pseudomonadota</taxon>
        <taxon>Betaproteobacteria</taxon>
        <taxon>Burkholderiales</taxon>
        <taxon>Sphaerotilaceae</taxon>
        <taxon>Scleromatobacter</taxon>
    </lineage>
</organism>
<protein>
    <submittedName>
        <fullName evidence="3">Long-chain N-acyl amino acid synthase</fullName>
    </submittedName>
</protein>
<keyword evidence="4" id="KW-1185">Reference proteome</keyword>
<dbReference type="AlphaFoldDB" id="A0A9X1YI54"/>
<dbReference type="EMBL" id="JAJLJH010000002">
    <property type="protein sequence ID" value="MCK9686336.1"/>
    <property type="molecule type" value="Genomic_DNA"/>
</dbReference>
<feature type="region of interest" description="Disordered" evidence="1">
    <location>
        <begin position="1"/>
        <end position="32"/>
    </location>
</feature>
<feature type="domain" description="N-acyl amino acid synthase FeeM catalytic core" evidence="2">
    <location>
        <begin position="51"/>
        <end position="200"/>
    </location>
</feature>
<evidence type="ECO:0000313" key="4">
    <source>
        <dbReference type="Proteomes" id="UP001139353"/>
    </source>
</evidence>
<proteinExistence type="predicted"/>
<evidence type="ECO:0000313" key="3">
    <source>
        <dbReference type="EMBL" id="MCK9686336.1"/>
    </source>
</evidence>
<evidence type="ECO:0000256" key="1">
    <source>
        <dbReference type="SAM" id="MobiDB-lite"/>
    </source>
</evidence>
<dbReference type="Gene3D" id="3.40.630.30">
    <property type="match status" value="1"/>
</dbReference>
<evidence type="ECO:0000259" key="2">
    <source>
        <dbReference type="Pfam" id="PF21926"/>
    </source>
</evidence>
<reference evidence="3" key="1">
    <citation type="submission" date="2021-11" db="EMBL/GenBank/DDBJ databases">
        <title>BS-T2-15 a new species belonging to the Comamonadaceae family isolated from the soil of a French oak forest.</title>
        <authorList>
            <person name="Mieszkin S."/>
            <person name="Alain K."/>
        </authorList>
    </citation>
    <scope>NUCLEOTIDE SEQUENCE</scope>
    <source>
        <strain evidence="3">BS-T2-15</strain>
    </source>
</reference>
<dbReference type="InterPro" id="IPR016181">
    <property type="entry name" value="Acyl_CoA_acyltransferase"/>
</dbReference>
<dbReference type="SUPFAM" id="SSF55729">
    <property type="entry name" value="Acyl-CoA N-acyltransferases (Nat)"/>
    <property type="match status" value="1"/>
</dbReference>
<sequence length="268" mass="29749">MSEDTIIGAAFEPERRTGSGGQRSQSQDQADAGERLFKIRAARTPGQRRSASTLINLRYAWRGYATKPLPQDAPPGRITLVAAEQEETIGTMTVGFDGKDGLMVEELFPGEVHSLRAEGHRVCEFTKLAIDGASQSKRVLATLFHVAYLYAYRVMGYDCLLIEVNPRHVNYYSRILGFTVLASSRMNLRVNAPAVLMCLDFAHTQEQIARFGGQPQFSATERSLYPYSFSQEEEAGIVARIRRGDHRMAQAHYTAWPAAEGAAMHASM</sequence>
<dbReference type="InterPro" id="IPR054597">
    <property type="entry name" value="FeeM_cat"/>
</dbReference>
<dbReference type="RefSeq" id="WP_275682362.1">
    <property type="nucleotide sequence ID" value="NZ_JAJLJH010000002.1"/>
</dbReference>
<comment type="caution">
    <text evidence="3">The sequence shown here is derived from an EMBL/GenBank/DDBJ whole genome shotgun (WGS) entry which is preliminary data.</text>
</comment>
<name>A0A9X1YI54_9BURK</name>
<dbReference type="Pfam" id="PF21926">
    <property type="entry name" value="FeeM"/>
    <property type="match status" value="1"/>
</dbReference>
<dbReference type="Proteomes" id="UP001139353">
    <property type="component" value="Unassembled WGS sequence"/>
</dbReference>
<accession>A0A9X1YI54</accession>